<feature type="non-terminal residue" evidence="3">
    <location>
        <position position="126"/>
    </location>
</feature>
<evidence type="ECO:0000256" key="1">
    <source>
        <dbReference type="SAM" id="MobiDB-lite"/>
    </source>
</evidence>
<feature type="compositionally biased region" description="Basic and acidic residues" evidence="1">
    <location>
        <begin position="93"/>
        <end position="105"/>
    </location>
</feature>
<organism evidence="3 4">
    <name type="scientific">Stylophora pistillata</name>
    <name type="common">Smooth cauliflower coral</name>
    <dbReference type="NCBI Taxonomy" id="50429"/>
    <lineage>
        <taxon>Eukaryota</taxon>
        <taxon>Metazoa</taxon>
        <taxon>Cnidaria</taxon>
        <taxon>Anthozoa</taxon>
        <taxon>Hexacorallia</taxon>
        <taxon>Scleractinia</taxon>
        <taxon>Astrocoeniina</taxon>
        <taxon>Pocilloporidae</taxon>
        <taxon>Stylophora</taxon>
    </lineage>
</organism>
<dbReference type="OrthoDB" id="2262349at2759"/>
<dbReference type="Proteomes" id="UP000225706">
    <property type="component" value="Unassembled WGS sequence"/>
</dbReference>
<evidence type="ECO:0008006" key="5">
    <source>
        <dbReference type="Google" id="ProtNLM"/>
    </source>
</evidence>
<feature type="chain" id="PRO_5012496321" description="Secreted protein" evidence="2">
    <location>
        <begin position="22"/>
        <end position="126"/>
    </location>
</feature>
<proteinExistence type="predicted"/>
<feature type="signal peptide" evidence="2">
    <location>
        <begin position="1"/>
        <end position="21"/>
    </location>
</feature>
<dbReference type="AlphaFoldDB" id="A0A2B4R044"/>
<dbReference type="EMBL" id="LSMT01001892">
    <property type="protein sequence ID" value="PFX11784.1"/>
    <property type="molecule type" value="Genomic_DNA"/>
</dbReference>
<reference evidence="4" key="1">
    <citation type="journal article" date="2017" name="bioRxiv">
        <title>Comparative analysis of the genomes of Stylophora pistillata and Acropora digitifera provides evidence for extensive differences between species of corals.</title>
        <authorList>
            <person name="Voolstra C.R."/>
            <person name="Li Y."/>
            <person name="Liew Y.J."/>
            <person name="Baumgarten S."/>
            <person name="Zoccola D."/>
            <person name="Flot J.-F."/>
            <person name="Tambutte S."/>
            <person name="Allemand D."/>
            <person name="Aranda M."/>
        </authorList>
    </citation>
    <scope>NUCLEOTIDE SEQUENCE [LARGE SCALE GENOMIC DNA]</scope>
</reference>
<comment type="caution">
    <text evidence="3">The sequence shown here is derived from an EMBL/GenBank/DDBJ whole genome shotgun (WGS) entry which is preliminary data.</text>
</comment>
<feature type="compositionally biased region" description="Polar residues" evidence="1">
    <location>
        <begin position="51"/>
        <end position="60"/>
    </location>
</feature>
<keyword evidence="4" id="KW-1185">Reference proteome</keyword>
<evidence type="ECO:0000313" key="4">
    <source>
        <dbReference type="Proteomes" id="UP000225706"/>
    </source>
</evidence>
<evidence type="ECO:0000313" key="3">
    <source>
        <dbReference type="EMBL" id="PFX11784.1"/>
    </source>
</evidence>
<evidence type="ECO:0000256" key="2">
    <source>
        <dbReference type="SAM" id="SignalP"/>
    </source>
</evidence>
<accession>A0A2B4R044</accession>
<feature type="compositionally biased region" description="Basic and acidic residues" evidence="1">
    <location>
        <begin position="62"/>
        <end position="71"/>
    </location>
</feature>
<name>A0A2B4R044_STYPI</name>
<feature type="region of interest" description="Disordered" evidence="1">
    <location>
        <begin position="25"/>
        <end position="126"/>
    </location>
</feature>
<sequence>MMTRHLRWIAVFLVVFTIIEGDLLEDNSVSPKEKGNDTQDFGKALEDTADQIENSEQINQEVAREDQKVDSLLDDGYSVEKTSDTTEGNDLVENNHELDEEKPDGSLEENDTSDNVNSDSMDENDF</sequence>
<protein>
    <recommendedName>
        <fullName evidence="5">Secreted protein</fullName>
    </recommendedName>
</protein>
<gene>
    <name evidence="3" type="ORF">AWC38_SpisGene24372</name>
</gene>
<keyword evidence="2" id="KW-0732">Signal</keyword>